<gene>
    <name evidence="3" type="ORF">FB45DRAFT_83575</name>
</gene>
<dbReference type="PANTHER" id="PTHR40465:SF1">
    <property type="entry name" value="DUF6534 DOMAIN-CONTAINING PROTEIN"/>
    <property type="match status" value="1"/>
</dbReference>
<protein>
    <recommendedName>
        <fullName evidence="2">DUF6534 domain-containing protein</fullName>
    </recommendedName>
</protein>
<feature type="transmembrane region" description="Helical" evidence="1">
    <location>
        <begin position="164"/>
        <end position="189"/>
    </location>
</feature>
<dbReference type="EMBL" id="JARKIF010000013">
    <property type="protein sequence ID" value="KAJ7624481.1"/>
    <property type="molecule type" value="Genomic_DNA"/>
</dbReference>
<dbReference type="InterPro" id="IPR045339">
    <property type="entry name" value="DUF6534"/>
</dbReference>
<comment type="caution">
    <text evidence="3">The sequence shown here is derived from an EMBL/GenBank/DDBJ whole genome shotgun (WGS) entry which is preliminary data.</text>
</comment>
<dbReference type="PANTHER" id="PTHR40465">
    <property type="entry name" value="CHROMOSOME 1, WHOLE GENOME SHOTGUN SEQUENCE"/>
    <property type="match status" value="1"/>
</dbReference>
<feature type="transmembrane region" description="Helical" evidence="1">
    <location>
        <begin position="26"/>
        <end position="51"/>
    </location>
</feature>
<proteinExistence type="predicted"/>
<feature type="transmembrane region" description="Helical" evidence="1">
    <location>
        <begin position="63"/>
        <end position="87"/>
    </location>
</feature>
<dbReference type="Pfam" id="PF20152">
    <property type="entry name" value="DUF6534"/>
    <property type="match status" value="1"/>
</dbReference>
<feature type="transmembrane region" description="Helical" evidence="1">
    <location>
        <begin position="236"/>
        <end position="254"/>
    </location>
</feature>
<accession>A0AAD7BL40</accession>
<feature type="domain" description="DUF6534" evidence="2">
    <location>
        <begin position="173"/>
        <end position="258"/>
    </location>
</feature>
<keyword evidence="1" id="KW-0812">Transmembrane</keyword>
<keyword evidence="1" id="KW-0472">Membrane</keyword>
<evidence type="ECO:0000256" key="1">
    <source>
        <dbReference type="SAM" id="Phobius"/>
    </source>
</evidence>
<reference evidence="3" key="1">
    <citation type="submission" date="2023-03" db="EMBL/GenBank/DDBJ databases">
        <title>Massive genome expansion in bonnet fungi (Mycena s.s.) driven by repeated elements and novel gene families across ecological guilds.</title>
        <authorList>
            <consortium name="Lawrence Berkeley National Laboratory"/>
            <person name="Harder C.B."/>
            <person name="Miyauchi S."/>
            <person name="Viragh M."/>
            <person name="Kuo A."/>
            <person name="Thoen E."/>
            <person name="Andreopoulos B."/>
            <person name="Lu D."/>
            <person name="Skrede I."/>
            <person name="Drula E."/>
            <person name="Henrissat B."/>
            <person name="Morin E."/>
            <person name="Kohler A."/>
            <person name="Barry K."/>
            <person name="LaButti K."/>
            <person name="Morin E."/>
            <person name="Salamov A."/>
            <person name="Lipzen A."/>
            <person name="Mereny Z."/>
            <person name="Hegedus B."/>
            <person name="Baldrian P."/>
            <person name="Stursova M."/>
            <person name="Weitz H."/>
            <person name="Taylor A."/>
            <person name="Grigoriev I.V."/>
            <person name="Nagy L.G."/>
            <person name="Martin F."/>
            <person name="Kauserud H."/>
        </authorList>
    </citation>
    <scope>NUCLEOTIDE SEQUENCE</scope>
    <source>
        <strain evidence="3">9284</strain>
    </source>
</reference>
<sequence>MEVPAPFLPRTMSTPGPPPVDIPKNLGAVLIGALFASVFSGMSDLQAMFYFKSYKHDPLPLKILVTIVWIMDTIHLGFIWSAVWFYLIGNYGSLACRRCNPVANSDDRHSDFADRRLRRLFLCKADIRPEQAGLVLNGSCDYPHLPSFGFKLKRFSLVEEHDQWLLTFTFAVSAALDAVTSGTLVYLLFQHRVENGRYNRVLNKLIVYGLECGCLTFLGSLTTMLCWILMKNLVFGGVYFCMGKFYANVLLITLNSRNDVLRGTPSVVLEPRIRTTNMDDPHLGAHPIEFAPAPSNKSKDPGSDKFQISVQMERTVHYEVDESQFRRSSSGIA</sequence>
<keyword evidence="1" id="KW-1133">Transmembrane helix</keyword>
<feature type="transmembrane region" description="Helical" evidence="1">
    <location>
        <begin position="201"/>
        <end position="230"/>
    </location>
</feature>
<evidence type="ECO:0000313" key="4">
    <source>
        <dbReference type="Proteomes" id="UP001221142"/>
    </source>
</evidence>
<evidence type="ECO:0000313" key="3">
    <source>
        <dbReference type="EMBL" id="KAJ7624481.1"/>
    </source>
</evidence>
<dbReference type="Proteomes" id="UP001221142">
    <property type="component" value="Unassembled WGS sequence"/>
</dbReference>
<keyword evidence="4" id="KW-1185">Reference proteome</keyword>
<evidence type="ECO:0000259" key="2">
    <source>
        <dbReference type="Pfam" id="PF20152"/>
    </source>
</evidence>
<name>A0AAD7BL40_9AGAR</name>
<dbReference type="AlphaFoldDB" id="A0AAD7BL40"/>
<organism evidence="3 4">
    <name type="scientific">Roridomyces roridus</name>
    <dbReference type="NCBI Taxonomy" id="1738132"/>
    <lineage>
        <taxon>Eukaryota</taxon>
        <taxon>Fungi</taxon>
        <taxon>Dikarya</taxon>
        <taxon>Basidiomycota</taxon>
        <taxon>Agaricomycotina</taxon>
        <taxon>Agaricomycetes</taxon>
        <taxon>Agaricomycetidae</taxon>
        <taxon>Agaricales</taxon>
        <taxon>Marasmiineae</taxon>
        <taxon>Mycenaceae</taxon>
        <taxon>Roridomyces</taxon>
    </lineage>
</organism>